<dbReference type="Proteomes" id="UP000235371">
    <property type="component" value="Unassembled WGS sequence"/>
</dbReference>
<dbReference type="PANTHER" id="PTHR11592:SF78">
    <property type="entry name" value="GLUTATHIONE PEROXIDASE"/>
    <property type="match status" value="1"/>
</dbReference>
<organism evidence="8 9">
    <name type="scientific">Hyaloscypha bicolor E</name>
    <dbReference type="NCBI Taxonomy" id="1095630"/>
    <lineage>
        <taxon>Eukaryota</taxon>
        <taxon>Fungi</taxon>
        <taxon>Dikarya</taxon>
        <taxon>Ascomycota</taxon>
        <taxon>Pezizomycotina</taxon>
        <taxon>Leotiomycetes</taxon>
        <taxon>Helotiales</taxon>
        <taxon>Hyaloscyphaceae</taxon>
        <taxon>Hyaloscypha</taxon>
        <taxon>Hyaloscypha bicolor</taxon>
    </lineage>
</organism>
<dbReference type="SUPFAM" id="SSF52833">
    <property type="entry name" value="Thioredoxin-like"/>
    <property type="match status" value="1"/>
</dbReference>
<evidence type="ECO:0000256" key="2">
    <source>
        <dbReference type="ARBA" id="ARBA00022559"/>
    </source>
</evidence>
<keyword evidence="2 7" id="KW-0575">Peroxidase</keyword>
<dbReference type="RefSeq" id="XP_024741628.1">
    <property type="nucleotide sequence ID" value="XM_024879380.1"/>
</dbReference>
<dbReference type="PROSITE" id="PS00460">
    <property type="entry name" value="GLUTATHIONE_PEROXID_1"/>
    <property type="match status" value="1"/>
</dbReference>
<accession>A0A2J6TNY4</accession>
<name>A0A2J6TNY4_9HELO</name>
<evidence type="ECO:0000256" key="1">
    <source>
        <dbReference type="ARBA" id="ARBA00006926"/>
    </source>
</evidence>
<dbReference type="STRING" id="1095630.A0A2J6TNY4"/>
<dbReference type="AlphaFoldDB" id="A0A2J6TNY4"/>
<dbReference type="InterPro" id="IPR029760">
    <property type="entry name" value="GPX_CS"/>
</dbReference>
<evidence type="ECO:0000256" key="6">
    <source>
        <dbReference type="ARBA" id="ARBA00049091"/>
    </source>
</evidence>
<reference evidence="8 9" key="1">
    <citation type="submission" date="2016-04" db="EMBL/GenBank/DDBJ databases">
        <title>A degradative enzymes factory behind the ericoid mycorrhizal symbiosis.</title>
        <authorList>
            <consortium name="DOE Joint Genome Institute"/>
            <person name="Martino E."/>
            <person name="Morin E."/>
            <person name="Grelet G."/>
            <person name="Kuo A."/>
            <person name="Kohler A."/>
            <person name="Daghino S."/>
            <person name="Barry K."/>
            <person name="Choi C."/>
            <person name="Cichocki N."/>
            <person name="Clum A."/>
            <person name="Copeland A."/>
            <person name="Hainaut M."/>
            <person name="Haridas S."/>
            <person name="Labutti K."/>
            <person name="Lindquist E."/>
            <person name="Lipzen A."/>
            <person name="Khouja H.-R."/>
            <person name="Murat C."/>
            <person name="Ohm R."/>
            <person name="Olson A."/>
            <person name="Spatafora J."/>
            <person name="Veneault-Fourrey C."/>
            <person name="Henrissat B."/>
            <person name="Grigoriev I."/>
            <person name="Martin F."/>
            <person name="Perotto S."/>
        </authorList>
    </citation>
    <scope>NUCLEOTIDE SEQUENCE [LARGE SCALE GENOMIC DNA]</scope>
    <source>
        <strain evidence="8 9">E</strain>
    </source>
</reference>
<dbReference type="InterPro" id="IPR029759">
    <property type="entry name" value="GPX_AS"/>
</dbReference>
<dbReference type="InterPro" id="IPR000889">
    <property type="entry name" value="Glutathione_peroxidase"/>
</dbReference>
<dbReference type="Gene3D" id="3.40.30.10">
    <property type="entry name" value="Glutaredoxin"/>
    <property type="match status" value="1"/>
</dbReference>
<comment type="similarity">
    <text evidence="1 7">Belongs to the glutathione peroxidase family.</text>
</comment>
<sequence>MKRFTNSPHLTSSPSAVLIKPILCRRAPRHSSHLMQAQQSLFQSAFKDPNQRAAHGVKKSIPFLNLWAPSQDVQRYQEQQKRDLSTMASATSFYDFKPLDKKGAAVPLDTYKGKVVLIVNTASKCGFTPQYQGLESLYKKISASHPDQFVILGFPCNQFGGQEPGSDEEIQSFCQLNYGVSFPIMGKTDVNGDKANPLFEWLKEEKPGLLGMKRVKWNFEKWLVGKDGKVRGRWASTTKPESLEKEVLGAINEA</sequence>
<dbReference type="PANTHER" id="PTHR11592">
    <property type="entry name" value="GLUTATHIONE PEROXIDASE"/>
    <property type="match status" value="1"/>
</dbReference>
<keyword evidence="5" id="KW-0676">Redox-active center</keyword>
<dbReference type="PRINTS" id="PR01011">
    <property type="entry name" value="GLUTPROXDASE"/>
</dbReference>
<evidence type="ECO:0000256" key="3">
    <source>
        <dbReference type="ARBA" id="ARBA00022862"/>
    </source>
</evidence>
<evidence type="ECO:0000256" key="5">
    <source>
        <dbReference type="ARBA" id="ARBA00023284"/>
    </source>
</evidence>
<keyword evidence="3" id="KW-0049">Antioxidant</keyword>
<dbReference type="PROSITE" id="PS51355">
    <property type="entry name" value="GLUTATHIONE_PEROXID_3"/>
    <property type="match status" value="1"/>
</dbReference>
<dbReference type="CDD" id="cd00340">
    <property type="entry name" value="GSH_Peroxidase"/>
    <property type="match status" value="1"/>
</dbReference>
<gene>
    <name evidence="8" type="ORF">K444DRAFT_608408</name>
</gene>
<dbReference type="OrthoDB" id="446890at2759"/>
<evidence type="ECO:0000256" key="7">
    <source>
        <dbReference type="RuleBase" id="RU000499"/>
    </source>
</evidence>
<evidence type="ECO:0000313" key="9">
    <source>
        <dbReference type="Proteomes" id="UP000235371"/>
    </source>
</evidence>
<evidence type="ECO:0000256" key="4">
    <source>
        <dbReference type="ARBA" id="ARBA00023002"/>
    </source>
</evidence>
<dbReference type="FunCoup" id="A0A2J6TNY4">
    <property type="interactions" value="608"/>
</dbReference>
<keyword evidence="4 7" id="KW-0560">Oxidoreductase</keyword>
<dbReference type="Pfam" id="PF00255">
    <property type="entry name" value="GSHPx"/>
    <property type="match status" value="1"/>
</dbReference>
<comment type="catalytic activity">
    <reaction evidence="6">
        <text>a hydroperoxide + [thioredoxin]-dithiol = an alcohol + [thioredoxin]-disulfide + H2O</text>
        <dbReference type="Rhea" id="RHEA:62620"/>
        <dbReference type="Rhea" id="RHEA-COMP:10698"/>
        <dbReference type="Rhea" id="RHEA-COMP:10700"/>
        <dbReference type="ChEBI" id="CHEBI:15377"/>
        <dbReference type="ChEBI" id="CHEBI:29950"/>
        <dbReference type="ChEBI" id="CHEBI:30879"/>
        <dbReference type="ChEBI" id="CHEBI:35924"/>
        <dbReference type="ChEBI" id="CHEBI:50058"/>
        <dbReference type="EC" id="1.11.1.24"/>
    </reaction>
</comment>
<protein>
    <recommendedName>
        <fullName evidence="7">Glutathione peroxidase</fullName>
    </recommendedName>
</protein>
<dbReference type="GeneID" id="36587457"/>
<evidence type="ECO:0000313" key="8">
    <source>
        <dbReference type="EMBL" id="PMD64724.1"/>
    </source>
</evidence>
<dbReference type="PROSITE" id="PS00763">
    <property type="entry name" value="GLUTATHIONE_PEROXID_2"/>
    <property type="match status" value="1"/>
</dbReference>
<keyword evidence="9" id="KW-1185">Reference proteome</keyword>
<dbReference type="InterPro" id="IPR036249">
    <property type="entry name" value="Thioredoxin-like_sf"/>
</dbReference>
<dbReference type="FunFam" id="3.40.30.10:FF:000010">
    <property type="entry name" value="Glutathione peroxidase"/>
    <property type="match status" value="1"/>
</dbReference>
<dbReference type="GO" id="GO:0034599">
    <property type="term" value="P:cellular response to oxidative stress"/>
    <property type="evidence" value="ECO:0007669"/>
    <property type="project" value="TreeGrafter"/>
</dbReference>
<dbReference type="EMBL" id="KZ613747">
    <property type="protein sequence ID" value="PMD64724.1"/>
    <property type="molecule type" value="Genomic_DNA"/>
</dbReference>
<dbReference type="InParanoid" id="A0A2J6TNY4"/>
<dbReference type="GO" id="GO:0140824">
    <property type="term" value="F:thioredoxin-dependent peroxiredoxin activity"/>
    <property type="evidence" value="ECO:0007669"/>
    <property type="project" value="UniProtKB-EC"/>
</dbReference>
<proteinExistence type="inferred from homology"/>